<dbReference type="AlphaFoldDB" id="A0A919JV19"/>
<proteinExistence type="predicted"/>
<dbReference type="EMBL" id="BOMV01000008">
    <property type="protein sequence ID" value="GIE94064.1"/>
    <property type="molecule type" value="Genomic_DNA"/>
</dbReference>
<gene>
    <name evidence="2" type="ORF">Ari01nite_15290</name>
</gene>
<sequence>MGSALHWHGYGPWTGSGQELRQAEGSLQRNPGSKPEDMHTFLASTMPPMQLGHFLLRTRATARERTWTDLDAALAWLAEHYRKYPPVHLPAEGYSDVGLDARMTHSRDGLAHGADAYWEYYIAGFSKVAYGVICCPHAHRSEIPCPLPPS</sequence>
<feature type="region of interest" description="Disordered" evidence="1">
    <location>
        <begin position="15"/>
        <end position="37"/>
    </location>
</feature>
<reference evidence="2" key="1">
    <citation type="submission" date="2021-01" db="EMBL/GenBank/DDBJ databases">
        <title>Whole genome shotgun sequence of Actinoplanes rishiriensis NBRC 108556.</title>
        <authorList>
            <person name="Komaki H."/>
            <person name="Tamura T."/>
        </authorList>
    </citation>
    <scope>NUCLEOTIDE SEQUENCE</scope>
    <source>
        <strain evidence="2">NBRC 108556</strain>
    </source>
</reference>
<keyword evidence="3" id="KW-1185">Reference proteome</keyword>
<dbReference type="Proteomes" id="UP000636960">
    <property type="component" value="Unassembled WGS sequence"/>
</dbReference>
<organism evidence="2 3">
    <name type="scientific">Paractinoplanes rishiriensis</name>
    <dbReference type="NCBI Taxonomy" id="1050105"/>
    <lineage>
        <taxon>Bacteria</taxon>
        <taxon>Bacillati</taxon>
        <taxon>Actinomycetota</taxon>
        <taxon>Actinomycetes</taxon>
        <taxon>Micromonosporales</taxon>
        <taxon>Micromonosporaceae</taxon>
        <taxon>Paractinoplanes</taxon>
    </lineage>
</organism>
<name>A0A919JV19_9ACTN</name>
<evidence type="ECO:0000256" key="1">
    <source>
        <dbReference type="SAM" id="MobiDB-lite"/>
    </source>
</evidence>
<evidence type="ECO:0000313" key="2">
    <source>
        <dbReference type="EMBL" id="GIE94064.1"/>
    </source>
</evidence>
<dbReference type="RefSeq" id="WP_203780389.1">
    <property type="nucleotide sequence ID" value="NZ_BOMV01000008.1"/>
</dbReference>
<comment type="caution">
    <text evidence="2">The sequence shown here is derived from an EMBL/GenBank/DDBJ whole genome shotgun (WGS) entry which is preliminary data.</text>
</comment>
<accession>A0A919JV19</accession>
<feature type="compositionally biased region" description="Polar residues" evidence="1">
    <location>
        <begin position="15"/>
        <end position="31"/>
    </location>
</feature>
<evidence type="ECO:0000313" key="3">
    <source>
        <dbReference type="Proteomes" id="UP000636960"/>
    </source>
</evidence>
<protein>
    <submittedName>
        <fullName evidence="2">Uncharacterized protein</fullName>
    </submittedName>
</protein>